<feature type="region of interest" description="Disordered" evidence="6">
    <location>
        <begin position="432"/>
        <end position="456"/>
    </location>
</feature>
<evidence type="ECO:0000256" key="3">
    <source>
        <dbReference type="ARBA" id="ARBA00022793"/>
    </source>
</evidence>
<comment type="similarity">
    <text evidence="2">Belongs to the Orn/Lys/Arg decarboxylase class-I family.</text>
</comment>
<evidence type="ECO:0000313" key="10">
    <source>
        <dbReference type="Proteomes" id="UP000664382"/>
    </source>
</evidence>
<evidence type="ECO:0000313" key="9">
    <source>
        <dbReference type="EMBL" id="MBO1900870.1"/>
    </source>
</evidence>
<gene>
    <name evidence="9" type="ORF">J4H92_02770</name>
</gene>
<feature type="region of interest" description="Disordered" evidence="6">
    <location>
        <begin position="1"/>
        <end position="38"/>
    </location>
</feature>
<comment type="caution">
    <text evidence="9">The sequence shown here is derived from an EMBL/GenBank/DDBJ whole genome shotgun (WGS) entry which is preliminary data.</text>
</comment>
<dbReference type="PANTHER" id="PTHR43277:SF4">
    <property type="entry name" value="ARGININE DECARBOXYLASE"/>
    <property type="match status" value="1"/>
</dbReference>
<evidence type="ECO:0000259" key="8">
    <source>
        <dbReference type="Pfam" id="PF03711"/>
    </source>
</evidence>
<organism evidence="9 10">
    <name type="scientific">Leucobacter weissii</name>
    <dbReference type="NCBI Taxonomy" id="1983706"/>
    <lineage>
        <taxon>Bacteria</taxon>
        <taxon>Bacillati</taxon>
        <taxon>Actinomycetota</taxon>
        <taxon>Actinomycetes</taxon>
        <taxon>Micrococcales</taxon>
        <taxon>Microbacteriaceae</taxon>
        <taxon>Leucobacter</taxon>
    </lineage>
</organism>
<dbReference type="InterPro" id="IPR008286">
    <property type="entry name" value="Prn/Lys/Arg_de-COase_C"/>
</dbReference>
<dbReference type="Pfam" id="PF03711">
    <property type="entry name" value="OKR_DC_1_C"/>
    <property type="match status" value="1"/>
</dbReference>
<dbReference type="InterPro" id="IPR015424">
    <property type="entry name" value="PyrdxlP-dep_Trfase"/>
</dbReference>
<feature type="compositionally biased region" description="Basic and acidic residues" evidence="6">
    <location>
        <begin position="1"/>
        <end position="12"/>
    </location>
</feature>
<dbReference type="Gene3D" id="3.90.100.10">
    <property type="entry name" value="Orn/Lys/Arg decarboxylase, C-terminal domain"/>
    <property type="match status" value="1"/>
</dbReference>
<dbReference type="InterPro" id="IPR052357">
    <property type="entry name" value="Orn_Lys_Arg_decarboxylase-I"/>
</dbReference>
<name>A0A939MIY7_9MICO</name>
<evidence type="ECO:0000256" key="6">
    <source>
        <dbReference type="SAM" id="MobiDB-lite"/>
    </source>
</evidence>
<dbReference type="GO" id="GO:0016831">
    <property type="term" value="F:carboxy-lyase activity"/>
    <property type="evidence" value="ECO:0007669"/>
    <property type="project" value="UniProtKB-KW"/>
</dbReference>
<keyword evidence="5" id="KW-0456">Lyase</keyword>
<dbReference type="PANTHER" id="PTHR43277">
    <property type="entry name" value="ARGININE DECARBOXYLASE"/>
    <property type="match status" value="1"/>
</dbReference>
<comment type="cofactor">
    <cofactor evidence="1">
        <name>pyridoxal 5'-phosphate</name>
        <dbReference type="ChEBI" id="CHEBI:597326"/>
    </cofactor>
</comment>
<dbReference type="Proteomes" id="UP000664382">
    <property type="component" value="Unassembled WGS sequence"/>
</dbReference>
<proteinExistence type="inferred from homology"/>
<evidence type="ECO:0000256" key="5">
    <source>
        <dbReference type="ARBA" id="ARBA00023239"/>
    </source>
</evidence>
<dbReference type="RefSeq" id="WP_208095668.1">
    <property type="nucleotide sequence ID" value="NZ_JAGDYM010000004.1"/>
</dbReference>
<keyword evidence="3" id="KW-0210">Decarboxylase</keyword>
<dbReference type="SUPFAM" id="SSF55904">
    <property type="entry name" value="Ornithine decarboxylase C-terminal domain"/>
    <property type="match status" value="1"/>
</dbReference>
<dbReference type="InterPro" id="IPR036633">
    <property type="entry name" value="Prn/Lys/Arg_de-COase_C_sf"/>
</dbReference>
<reference evidence="9" key="1">
    <citation type="submission" date="2021-03" db="EMBL/GenBank/DDBJ databases">
        <title>Leucobacter chromiisoli sp. nov., isolated from chromium-containing soil of chemical plant.</title>
        <authorList>
            <person name="Xu Z."/>
        </authorList>
    </citation>
    <scope>NUCLEOTIDE SEQUENCE</scope>
    <source>
        <strain evidence="9">S27</strain>
    </source>
</reference>
<dbReference type="SUPFAM" id="SSF53383">
    <property type="entry name" value="PLP-dependent transferases"/>
    <property type="match status" value="1"/>
</dbReference>
<accession>A0A939MIY7</accession>
<evidence type="ECO:0000256" key="1">
    <source>
        <dbReference type="ARBA" id="ARBA00001933"/>
    </source>
</evidence>
<dbReference type="InterPro" id="IPR015421">
    <property type="entry name" value="PyrdxlP-dep_Trfase_major"/>
</dbReference>
<dbReference type="EMBL" id="JAGDYM010000004">
    <property type="protein sequence ID" value="MBO1900870.1"/>
    <property type="molecule type" value="Genomic_DNA"/>
</dbReference>
<keyword evidence="4" id="KW-0663">Pyridoxal phosphate</keyword>
<feature type="domain" description="Orn/Lys/Arg decarboxylase C-terminal" evidence="8">
    <location>
        <begin position="469"/>
        <end position="517"/>
    </location>
</feature>
<protein>
    <submittedName>
        <fullName evidence="9">Amino acid decarboxylase</fullName>
    </submittedName>
</protein>
<dbReference type="AlphaFoldDB" id="A0A939MIY7"/>
<dbReference type="Pfam" id="PF01276">
    <property type="entry name" value="OKR_DC_1"/>
    <property type="match status" value="1"/>
</dbReference>
<evidence type="ECO:0000256" key="4">
    <source>
        <dbReference type="ARBA" id="ARBA00022898"/>
    </source>
</evidence>
<keyword evidence="10" id="KW-1185">Reference proteome</keyword>
<sequence>MYETVKLPEHPGPRVSGLRGHASRAGGVAGSPSGADAQTETPYLSAVQRLAESQPLQVMVPGHSGTSDRGGDHLSEVYGDRVVRYDVPLMLEGIDLGDDSPLNESLALAAQAWGARRVWWLTNGASQGNRTAALAVRGIGERVLMQRSSHSSFTDGVLLAGLIPAFVSPNVDQRHGIAHGLTPEALEAALAQERDAGRPVDSVYVVSPSYFGSTADVAGLSRVAHAHDAVLIVDGAWGAHFGFHPELPESPARLGADLVISSTHKLAGSLTQSAMLQLGDGPFAERLEPLIKRAYTLTASTSASSVLMGSLDAARRALVTGEAKIGHAIRLAAEFRERLRADDRFAVISDGFGAYPDIVATDPLRVPIDVSGLGQSGHWVRDRLISEHRVFFEMSTATSVVAVIGALSSPDLDRLMDALGAVADEADRLRAAQGTGDPGSAPQEIARQTEFPRLPDPGTLRMLPRAAFFGESELVSAEEAIGRLSSDTLAAYPPGIPNLIPGEEITEETVSFLQAVAASPTGFVRGAADPRLTSFRVVRDPVTASQAG</sequence>
<evidence type="ECO:0000259" key="7">
    <source>
        <dbReference type="Pfam" id="PF01276"/>
    </source>
</evidence>
<feature type="domain" description="Orn/Lys/Arg decarboxylases family 1 pyridoxal-P attachment site" evidence="7">
    <location>
        <begin position="41"/>
        <end position="344"/>
    </location>
</feature>
<dbReference type="Gene3D" id="3.40.640.10">
    <property type="entry name" value="Type I PLP-dependent aspartate aminotransferase-like (Major domain)"/>
    <property type="match status" value="1"/>
</dbReference>
<evidence type="ECO:0000256" key="2">
    <source>
        <dbReference type="ARBA" id="ARBA00010671"/>
    </source>
</evidence>
<dbReference type="InterPro" id="IPR000310">
    <property type="entry name" value="Orn/Lys/Arg_deCO2ase_major_dom"/>
</dbReference>